<keyword evidence="2" id="KW-0645">Protease</keyword>
<name>A0A382ACI5_9ZZZZ</name>
<keyword evidence="3" id="KW-0378">Hydrolase</keyword>
<feature type="domain" description="Peptidase M16 N-terminal" evidence="6">
    <location>
        <begin position="41"/>
        <end position="171"/>
    </location>
</feature>
<dbReference type="InterPro" id="IPR011765">
    <property type="entry name" value="Pept_M16_N"/>
</dbReference>
<sequence>MIILKKHFILACVLSFSLTANALEDIPDIKYEKFTLPNGLRVLVHEDHKIPVVAINVWYHVGSKDEEPGKTGFAHLFEHLMFNGTENYNDEYFGPFQQVGATDMNGTTNNDRTNYFENVPTPALDLALWMESDRMGHLLGVVDQDKLDNQTGVVQNEKRQGENRPYGKVFLQAAEATFPEGHPYSWTTIGSME</sequence>
<reference evidence="7" key="1">
    <citation type="submission" date="2018-05" db="EMBL/GenBank/DDBJ databases">
        <authorList>
            <person name="Lanie J.A."/>
            <person name="Ng W.-L."/>
            <person name="Kazmierczak K.M."/>
            <person name="Andrzejewski T.M."/>
            <person name="Davidsen T.M."/>
            <person name="Wayne K.J."/>
            <person name="Tettelin H."/>
            <person name="Glass J.I."/>
            <person name="Rusch D."/>
            <person name="Podicherti R."/>
            <person name="Tsui H.-C.T."/>
            <person name="Winkler M.E."/>
        </authorList>
    </citation>
    <scope>NUCLEOTIDE SEQUENCE</scope>
</reference>
<protein>
    <recommendedName>
        <fullName evidence="6">Peptidase M16 N-terminal domain-containing protein</fullName>
    </recommendedName>
</protein>
<dbReference type="PANTHER" id="PTHR43690">
    <property type="entry name" value="NARDILYSIN"/>
    <property type="match status" value="1"/>
</dbReference>
<keyword evidence="5" id="KW-0482">Metalloprotease</keyword>
<dbReference type="AlphaFoldDB" id="A0A382ACI5"/>
<dbReference type="Pfam" id="PF00675">
    <property type="entry name" value="Peptidase_M16"/>
    <property type="match status" value="1"/>
</dbReference>
<dbReference type="SUPFAM" id="SSF63411">
    <property type="entry name" value="LuxS/MPP-like metallohydrolase"/>
    <property type="match status" value="1"/>
</dbReference>
<evidence type="ECO:0000259" key="6">
    <source>
        <dbReference type="Pfam" id="PF00675"/>
    </source>
</evidence>
<dbReference type="GO" id="GO:0008237">
    <property type="term" value="F:metallopeptidase activity"/>
    <property type="evidence" value="ECO:0007669"/>
    <property type="project" value="UniProtKB-KW"/>
</dbReference>
<evidence type="ECO:0000256" key="1">
    <source>
        <dbReference type="ARBA" id="ARBA00007261"/>
    </source>
</evidence>
<dbReference type="PANTHER" id="PTHR43690:SF17">
    <property type="entry name" value="PROTEIN YHJJ"/>
    <property type="match status" value="1"/>
</dbReference>
<evidence type="ECO:0000256" key="4">
    <source>
        <dbReference type="ARBA" id="ARBA00022833"/>
    </source>
</evidence>
<dbReference type="InterPro" id="IPR011249">
    <property type="entry name" value="Metalloenz_LuxS/M16"/>
</dbReference>
<evidence type="ECO:0000256" key="3">
    <source>
        <dbReference type="ARBA" id="ARBA00022801"/>
    </source>
</evidence>
<evidence type="ECO:0000256" key="2">
    <source>
        <dbReference type="ARBA" id="ARBA00022670"/>
    </source>
</evidence>
<organism evidence="7">
    <name type="scientific">marine metagenome</name>
    <dbReference type="NCBI Taxonomy" id="408172"/>
    <lineage>
        <taxon>unclassified sequences</taxon>
        <taxon>metagenomes</taxon>
        <taxon>ecological metagenomes</taxon>
    </lineage>
</organism>
<keyword evidence="4" id="KW-0862">Zinc</keyword>
<dbReference type="GO" id="GO:0006508">
    <property type="term" value="P:proteolysis"/>
    <property type="evidence" value="ECO:0007669"/>
    <property type="project" value="UniProtKB-KW"/>
</dbReference>
<evidence type="ECO:0000256" key="5">
    <source>
        <dbReference type="ARBA" id="ARBA00023049"/>
    </source>
</evidence>
<accession>A0A382ACI5</accession>
<dbReference type="InterPro" id="IPR050626">
    <property type="entry name" value="Peptidase_M16"/>
</dbReference>
<dbReference type="EMBL" id="UINC01024780">
    <property type="protein sequence ID" value="SVA99119.1"/>
    <property type="molecule type" value="Genomic_DNA"/>
</dbReference>
<dbReference type="Gene3D" id="3.30.830.10">
    <property type="entry name" value="Metalloenzyme, LuxS/M16 peptidase-like"/>
    <property type="match status" value="1"/>
</dbReference>
<feature type="non-terminal residue" evidence="7">
    <location>
        <position position="193"/>
    </location>
</feature>
<comment type="similarity">
    <text evidence="1">Belongs to the peptidase M16 family.</text>
</comment>
<proteinExistence type="inferred from homology"/>
<evidence type="ECO:0000313" key="7">
    <source>
        <dbReference type="EMBL" id="SVA99119.1"/>
    </source>
</evidence>
<gene>
    <name evidence="7" type="ORF">METZ01_LOCUS151973</name>
</gene>
<dbReference type="GO" id="GO:0046872">
    <property type="term" value="F:metal ion binding"/>
    <property type="evidence" value="ECO:0007669"/>
    <property type="project" value="InterPro"/>
</dbReference>